<reference evidence="2" key="2">
    <citation type="submission" date="2015-08" db="UniProtKB">
        <authorList>
            <consortium name="WormBaseParasite"/>
        </authorList>
    </citation>
    <scope>IDENTIFICATION</scope>
</reference>
<dbReference type="WBParaSite" id="SVE_1438300.1">
    <property type="protein sequence ID" value="SVE_1438300.1"/>
    <property type="gene ID" value="SVE_1438300"/>
</dbReference>
<protein>
    <submittedName>
        <fullName evidence="2">Reverse transcriptase domain-containing protein</fullName>
    </submittedName>
</protein>
<proteinExistence type="predicted"/>
<accession>A0A0K0FSW3</accession>
<evidence type="ECO:0000313" key="2">
    <source>
        <dbReference type="WBParaSite" id="SVE_1438300.1"/>
    </source>
</evidence>
<reference evidence="1" key="1">
    <citation type="submission" date="2014-07" db="EMBL/GenBank/DDBJ databases">
        <authorList>
            <person name="Martin A.A"/>
            <person name="De Silva N."/>
        </authorList>
    </citation>
    <scope>NUCLEOTIDE SEQUENCE</scope>
</reference>
<name>A0A0K0FSW3_STRVS</name>
<sequence length="147" mass="17133">MQPRMGFLLTCGKNLSRYGRNFSKQNRIRISKKSFLEGGCVLEDVPHFLFFHVENSDVGELYADLDPRMYLENATMLLDNVEDCPVQFPSENMPPALEVLMIENGTYPEAQIKMNELLESLDRLKILWLKIVLLPARLTILRIWFLR</sequence>
<keyword evidence="1" id="KW-1185">Reference proteome</keyword>
<dbReference type="AlphaFoldDB" id="A0A0K0FSW3"/>
<dbReference type="Proteomes" id="UP000035680">
    <property type="component" value="Unassembled WGS sequence"/>
</dbReference>
<evidence type="ECO:0000313" key="1">
    <source>
        <dbReference type="Proteomes" id="UP000035680"/>
    </source>
</evidence>
<organism evidence="1 2">
    <name type="scientific">Strongyloides venezuelensis</name>
    <name type="common">Threadworm</name>
    <dbReference type="NCBI Taxonomy" id="75913"/>
    <lineage>
        <taxon>Eukaryota</taxon>
        <taxon>Metazoa</taxon>
        <taxon>Ecdysozoa</taxon>
        <taxon>Nematoda</taxon>
        <taxon>Chromadorea</taxon>
        <taxon>Rhabditida</taxon>
        <taxon>Tylenchina</taxon>
        <taxon>Panagrolaimomorpha</taxon>
        <taxon>Strongyloidoidea</taxon>
        <taxon>Strongyloididae</taxon>
        <taxon>Strongyloides</taxon>
    </lineage>
</organism>